<organism evidence="1 2">
    <name type="scientific">Leishmania tarentolae</name>
    <name type="common">Sauroleishmania tarentolae</name>
    <dbReference type="NCBI Taxonomy" id="5689"/>
    <lineage>
        <taxon>Eukaryota</taxon>
        <taxon>Discoba</taxon>
        <taxon>Euglenozoa</taxon>
        <taxon>Kinetoplastea</taxon>
        <taxon>Metakinetoplastina</taxon>
        <taxon>Trypanosomatida</taxon>
        <taxon>Trypanosomatidae</taxon>
        <taxon>Leishmaniinae</taxon>
        <taxon>Leishmania</taxon>
        <taxon>lizard Leishmania</taxon>
    </lineage>
</organism>
<dbReference type="OrthoDB" id="271171at2759"/>
<protein>
    <submittedName>
        <fullName evidence="1">Uncharacterized protein</fullName>
    </submittedName>
</protein>
<name>A0A640KRS7_LEITA</name>
<accession>A0A640KRS7</accession>
<sequence length="489" mass="53648">MKGPDVGVREDMNFSLTVSAAPHRLWYIDGDVVKVRVSVTCVPEVAVETGKEMAPLQRVPKHNYFSVDTSEAESCETDVHVSTLEVELAGLVEIDTSVMKPINWPVPMTEKVCEAGPRSGRGRSTMVYTLYRTGKKTVQEDMHLKCYECIALEFVFRLPEGCPPTFKGRGADYRHDITISATWCTVRTSASAKATKPHICRVNVPLLVFNSVATVAQLPLLSIFPLPPNSALVMEDFHFQASPLPAVPTPWMAAPLVDGMHPQEAQLRTSLTVRHDAKATMQSSLAAQRQPLLFMIPCEGVDVLQVHLYSSCAPLGEYLQGSFTVLQTGQRPCDSTAHLGAQRKREMKALVPVSVTASLELLEFVTAEYALVTNDASITDTRQHGMESFVCSHRRVIDHAEFCLLDTPCVPFEFSLPVGMVPASTITDITSFVWQLRVEVMVVPRKVLAQTAAPGVNQLGPLLAPVAGIFPLLVMPPSVPFKVRQGATW</sequence>
<dbReference type="PANTHER" id="PTHR12507">
    <property type="entry name" value="REDUCED GROWTH PHENOTYPE 1 RGP1, YEAST -RELATED"/>
    <property type="match status" value="1"/>
</dbReference>
<dbReference type="VEuPathDB" id="TriTrypDB:LtaPh_3439600"/>
<dbReference type="AlphaFoldDB" id="A0A640KRS7"/>
<proteinExistence type="predicted"/>
<gene>
    <name evidence="1" type="ORF">LtaPh_3439600</name>
</gene>
<dbReference type="Proteomes" id="UP000419144">
    <property type="component" value="Unassembled WGS sequence"/>
</dbReference>
<reference evidence="1" key="1">
    <citation type="submission" date="2019-11" db="EMBL/GenBank/DDBJ databases">
        <title>Leishmania tarentolae CDS.</title>
        <authorList>
            <person name="Goto Y."/>
            <person name="Yamagishi J."/>
        </authorList>
    </citation>
    <scope>NUCLEOTIDE SEQUENCE [LARGE SCALE GENOMIC DNA]</scope>
    <source>
        <strain evidence="1">Parrot Tar II</strain>
    </source>
</reference>
<dbReference type="InterPro" id="IPR014848">
    <property type="entry name" value="Rgp1"/>
</dbReference>
<evidence type="ECO:0000313" key="2">
    <source>
        <dbReference type="Proteomes" id="UP000419144"/>
    </source>
</evidence>
<comment type="caution">
    <text evidence="1">The sequence shown here is derived from an EMBL/GenBank/DDBJ whole genome shotgun (WGS) entry which is preliminary data.</text>
</comment>
<dbReference type="EMBL" id="BLBS01000054">
    <property type="protein sequence ID" value="GET92470.1"/>
    <property type="molecule type" value="Genomic_DNA"/>
</dbReference>
<evidence type="ECO:0000313" key="1">
    <source>
        <dbReference type="EMBL" id="GET92470.1"/>
    </source>
</evidence>
<keyword evidence="2" id="KW-1185">Reference proteome</keyword>